<organism evidence="2 3">
    <name type="scientific">candidate division WWE3 bacterium</name>
    <dbReference type="NCBI Taxonomy" id="2053526"/>
    <lineage>
        <taxon>Bacteria</taxon>
        <taxon>Katanobacteria</taxon>
    </lineage>
</organism>
<dbReference type="AlphaFoldDB" id="A0A7X9E6L4"/>
<protein>
    <submittedName>
        <fullName evidence="2">Uncharacterized protein</fullName>
    </submittedName>
</protein>
<dbReference type="EMBL" id="JAAZNV010000004">
    <property type="protein sequence ID" value="NMB91243.1"/>
    <property type="molecule type" value="Genomic_DNA"/>
</dbReference>
<evidence type="ECO:0000313" key="3">
    <source>
        <dbReference type="Proteomes" id="UP000590542"/>
    </source>
</evidence>
<gene>
    <name evidence="2" type="ORF">GYA37_00135</name>
</gene>
<reference evidence="2 3" key="1">
    <citation type="journal article" date="2020" name="Biotechnol. Biofuels">
        <title>New insights from the biogas microbiome by comprehensive genome-resolved metagenomics of nearly 1600 species originating from multiple anaerobic digesters.</title>
        <authorList>
            <person name="Campanaro S."/>
            <person name="Treu L."/>
            <person name="Rodriguez-R L.M."/>
            <person name="Kovalovszki A."/>
            <person name="Ziels R.M."/>
            <person name="Maus I."/>
            <person name="Zhu X."/>
            <person name="Kougias P.G."/>
            <person name="Basile A."/>
            <person name="Luo G."/>
            <person name="Schluter A."/>
            <person name="Konstantinidis K.T."/>
            <person name="Angelidaki I."/>
        </authorList>
    </citation>
    <scope>NUCLEOTIDE SEQUENCE [LARGE SCALE GENOMIC DNA]</scope>
    <source>
        <strain evidence="2">AS27yjCOA_202</strain>
    </source>
</reference>
<accession>A0A7X9E6L4</accession>
<comment type="caution">
    <text evidence="2">The sequence shown here is derived from an EMBL/GenBank/DDBJ whole genome shotgun (WGS) entry which is preliminary data.</text>
</comment>
<evidence type="ECO:0000313" key="2">
    <source>
        <dbReference type="EMBL" id="NMB91243.1"/>
    </source>
</evidence>
<sequence>MAREEIKGTGVDGNYWKPNQEGQEIEGKIIEFISGDYGEQMTIKTPDGNMIDLPAHSDLQDKQRFLKEGDYIYVTLEKLIPNSNPKYNDKKVYKVEREVEEQEKLDD</sequence>
<dbReference type="Proteomes" id="UP000590542">
    <property type="component" value="Unassembled WGS sequence"/>
</dbReference>
<feature type="region of interest" description="Disordered" evidence="1">
    <location>
        <begin position="1"/>
        <end position="20"/>
    </location>
</feature>
<evidence type="ECO:0000256" key="1">
    <source>
        <dbReference type="SAM" id="MobiDB-lite"/>
    </source>
</evidence>
<proteinExistence type="predicted"/>
<name>A0A7X9E6L4_UNCKA</name>